<evidence type="ECO:0000259" key="3">
    <source>
        <dbReference type="Pfam" id="PF00535"/>
    </source>
</evidence>
<gene>
    <name evidence="4" type="ORF">FLB61_09610</name>
</gene>
<dbReference type="Pfam" id="PF00535">
    <property type="entry name" value="Glycos_transf_2"/>
    <property type="match status" value="1"/>
</dbReference>
<proteinExistence type="predicted"/>
<keyword evidence="1" id="KW-0328">Glycosyltransferase</keyword>
<dbReference type="InterPro" id="IPR001173">
    <property type="entry name" value="Glyco_trans_2-like"/>
</dbReference>
<comment type="caution">
    <text evidence="4">The sequence shown here is derived from an EMBL/GenBank/DDBJ whole genome shotgun (WGS) entry which is preliminary data.</text>
</comment>
<dbReference type="RefSeq" id="WP_221920000.1">
    <property type="nucleotide sequence ID" value="NZ_CP173660.1"/>
</dbReference>
<evidence type="ECO:0000313" key="5">
    <source>
        <dbReference type="Proteomes" id="UP000779049"/>
    </source>
</evidence>
<evidence type="ECO:0000256" key="1">
    <source>
        <dbReference type="ARBA" id="ARBA00022676"/>
    </source>
</evidence>
<dbReference type="EMBL" id="VIRV01000014">
    <property type="protein sequence ID" value="MBY0759336.1"/>
    <property type="molecule type" value="Genomic_DNA"/>
</dbReference>
<dbReference type="CDD" id="cd00761">
    <property type="entry name" value="Glyco_tranf_GTA_type"/>
    <property type="match status" value="1"/>
</dbReference>
<protein>
    <submittedName>
        <fullName evidence="4">Glycosyltransferase family 2 protein</fullName>
    </submittedName>
</protein>
<dbReference type="SUPFAM" id="SSF53448">
    <property type="entry name" value="Nucleotide-diphospho-sugar transferases"/>
    <property type="match status" value="1"/>
</dbReference>
<name>A0ABS7L8A5_9FIRM</name>
<dbReference type="InterPro" id="IPR029044">
    <property type="entry name" value="Nucleotide-diphossugar_trans"/>
</dbReference>
<accession>A0ABS7L8A5</accession>
<dbReference type="Proteomes" id="UP000779049">
    <property type="component" value="Unassembled WGS sequence"/>
</dbReference>
<dbReference type="PANTHER" id="PTHR22916:SF51">
    <property type="entry name" value="GLYCOSYLTRANSFERASE EPSH-RELATED"/>
    <property type="match status" value="1"/>
</dbReference>
<evidence type="ECO:0000256" key="2">
    <source>
        <dbReference type="ARBA" id="ARBA00022679"/>
    </source>
</evidence>
<keyword evidence="5" id="KW-1185">Reference proteome</keyword>
<dbReference type="PANTHER" id="PTHR22916">
    <property type="entry name" value="GLYCOSYLTRANSFERASE"/>
    <property type="match status" value="1"/>
</dbReference>
<sequence>MKDELVSIIVPVYNTENYIDICVKSIVNQTYSNIEIILVDDGSTDASAKLCDDWSIKDKRITVLHQKNSGVSAARNSGIEYASGKWIMFVDADDIIDHELMDDLVKTVIEMGVKTSLCGYRRFIDEEQLHFDLKIEKSNKLLISTDQIKNIRQGYFGWGILFDKEILDTNHLRFDPELKNLEDVYFLSIYSMFIENVGYIKKQSYYYRITAGSITSKCVDAKWQINSWNKLLTSFGEYLLDNHLNARQYQNVLAMRRHCINNLWAECLNANLGYKESIKLMKNFKRVPFQTSKRLSGMILYLAEFVHGRIPVLEFLLYSLVLRRK</sequence>
<organism evidence="4 5">
    <name type="scientific">Sellimonas caecigallum</name>
    <dbReference type="NCBI Taxonomy" id="2592333"/>
    <lineage>
        <taxon>Bacteria</taxon>
        <taxon>Bacillati</taxon>
        <taxon>Bacillota</taxon>
        <taxon>Clostridia</taxon>
        <taxon>Lachnospirales</taxon>
        <taxon>Lachnospiraceae</taxon>
        <taxon>Sellimonas</taxon>
    </lineage>
</organism>
<evidence type="ECO:0000313" key="4">
    <source>
        <dbReference type="EMBL" id="MBY0759336.1"/>
    </source>
</evidence>
<keyword evidence="2" id="KW-0808">Transferase</keyword>
<dbReference type="Gene3D" id="3.90.550.10">
    <property type="entry name" value="Spore Coat Polysaccharide Biosynthesis Protein SpsA, Chain A"/>
    <property type="match status" value="1"/>
</dbReference>
<feature type="domain" description="Glycosyltransferase 2-like" evidence="3">
    <location>
        <begin position="7"/>
        <end position="131"/>
    </location>
</feature>
<reference evidence="4 5" key="1">
    <citation type="journal article" date="2020" name="New Microbes New Infect">
        <title>Sellimonas caecigallum sp. nov., description and genome sequence of a new member of the Sellimonas genus isolated from the cecum of feral chicken.</title>
        <authorList>
            <person name="Wongkuna S."/>
            <person name="Ghimire S."/>
            <person name="Antony L."/>
            <person name="Chankhamhaengdecha S."/>
            <person name="Janvilisri T."/>
            <person name="Scaria J."/>
        </authorList>
    </citation>
    <scope>NUCLEOTIDE SEQUENCE [LARGE SCALE GENOMIC DNA]</scope>
    <source>
        <strain evidence="4 5">SW451</strain>
    </source>
</reference>